<keyword evidence="7" id="KW-0812">Transmembrane</keyword>
<evidence type="ECO:0000256" key="7">
    <source>
        <dbReference type="SAM" id="Phobius"/>
    </source>
</evidence>
<dbReference type="GO" id="GO:0005524">
    <property type="term" value="F:ATP binding"/>
    <property type="evidence" value="ECO:0007669"/>
    <property type="project" value="UniProtKB-KW"/>
</dbReference>
<dbReference type="PANTHER" id="PTHR43671:SF13">
    <property type="entry name" value="SERINE_THREONINE-PROTEIN KINASE NEK2"/>
    <property type="match status" value="1"/>
</dbReference>
<feature type="transmembrane region" description="Helical" evidence="7">
    <location>
        <begin position="194"/>
        <end position="214"/>
    </location>
</feature>
<dbReference type="GO" id="GO:0004553">
    <property type="term" value="F:hydrolase activity, hydrolyzing O-glycosyl compounds"/>
    <property type="evidence" value="ECO:0007669"/>
    <property type="project" value="InterPro"/>
</dbReference>
<feature type="compositionally biased region" description="Pro residues" evidence="6">
    <location>
        <begin position="122"/>
        <end position="141"/>
    </location>
</feature>
<dbReference type="InterPro" id="IPR001919">
    <property type="entry name" value="CBD2"/>
</dbReference>
<feature type="region of interest" description="Disordered" evidence="6">
    <location>
        <begin position="220"/>
        <end position="248"/>
    </location>
</feature>
<feature type="domain" description="CBM2" evidence="9">
    <location>
        <begin position="246"/>
        <end position="358"/>
    </location>
</feature>
<reference evidence="10 11" key="1">
    <citation type="submission" date="2018-08" db="EMBL/GenBank/DDBJ databases">
        <title>Actinomadura jelena sp. nov., a novel Actinomycete isolated from soil in Chad.</title>
        <authorList>
            <person name="Shi L."/>
        </authorList>
    </citation>
    <scope>NUCLEOTIDE SEQUENCE [LARGE SCALE GENOMIC DNA]</scope>
    <source>
        <strain evidence="10 11">NEAU-G17</strain>
    </source>
</reference>
<evidence type="ECO:0000256" key="6">
    <source>
        <dbReference type="SAM" id="MobiDB-lite"/>
    </source>
</evidence>
<name>A0A372JGG7_9ACTN</name>
<dbReference type="Gene3D" id="1.10.510.10">
    <property type="entry name" value="Transferase(Phosphotransferase) domain 1"/>
    <property type="match status" value="1"/>
</dbReference>
<dbReference type="PANTHER" id="PTHR43671">
    <property type="entry name" value="SERINE/THREONINE-PROTEIN KINASE NEK"/>
    <property type="match status" value="1"/>
</dbReference>
<keyword evidence="2" id="KW-0808">Transferase</keyword>
<dbReference type="EMBL" id="QURH01000632">
    <property type="protein sequence ID" value="RFU38964.1"/>
    <property type="molecule type" value="Genomic_DNA"/>
</dbReference>
<feature type="compositionally biased region" description="Low complexity" evidence="6">
    <location>
        <begin position="230"/>
        <end position="241"/>
    </location>
</feature>
<evidence type="ECO:0000256" key="2">
    <source>
        <dbReference type="ARBA" id="ARBA00022679"/>
    </source>
</evidence>
<dbReference type="InterPro" id="IPR008965">
    <property type="entry name" value="CBM2/CBM3_carb-bd_dom_sf"/>
</dbReference>
<protein>
    <recommendedName>
        <fullName evidence="1">non-specific serine/threonine protein kinase</fullName>
        <ecNumber evidence="1">2.7.11.1</ecNumber>
    </recommendedName>
</protein>
<dbReference type="PROSITE" id="PS50011">
    <property type="entry name" value="PROTEIN_KINASE_DOM"/>
    <property type="match status" value="1"/>
</dbReference>
<dbReference type="InterPro" id="IPR011009">
    <property type="entry name" value="Kinase-like_dom_sf"/>
</dbReference>
<keyword evidence="11" id="KW-1185">Reference proteome</keyword>
<dbReference type="InterPro" id="IPR050660">
    <property type="entry name" value="NEK_Ser/Thr_kinase"/>
</dbReference>
<dbReference type="Proteomes" id="UP000261811">
    <property type="component" value="Unassembled WGS sequence"/>
</dbReference>
<keyword evidence="5" id="KW-0067">ATP-binding</keyword>
<organism evidence="10 11">
    <name type="scientific">Actinomadura logoneensis</name>
    <dbReference type="NCBI Taxonomy" id="2293572"/>
    <lineage>
        <taxon>Bacteria</taxon>
        <taxon>Bacillati</taxon>
        <taxon>Actinomycetota</taxon>
        <taxon>Actinomycetes</taxon>
        <taxon>Streptosporangiales</taxon>
        <taxon>Thermomonosporaceae</taxon>
        <taxon>Actinomadura</taxon>
    </lineage>
</organism>
<dbReference type="Gene3D" id="2.60.40.290">
    <property type="match status" value="1"/>
</dbReference>
<dbReference type="GO" id="GO:0005975">
    <property type="term" value="P:carbohydrate metabolic process"/>
    <property type="evidence" value="ECO:0007669"/>
    <property type="project" value="InterPro"/>
</dbReference>
<keyword evidence="7" id="KW-1133">Transmembrane helix</keyword>
<evidence type="ECO:0000313" key="10">
    <source>
        <dbReference type="EMBL" id="RFU38964.1"/>
    </source>
</evidence>
<dbReference type="InterPro" id="IPR008271">
    <property type="entry name" value="Ser/Thr_kinase_AS"/>
</dbReference>
<dbReference type="PROSITE" id="PS00108">
    <property type="entry name" value="PROTEIN_KINASE_ST"/>
    <property type="match status" value="1"/>
</dbReference>
<dbReference type="SUPFAM" id="SSF49384">
    <property type="entry name" value="Carbohydrate-binding domain"/>
    <property type="match status" value="1"/>
</dbReference>
<evidence type="ECO:0000259" key="8">
    <source>
        <dbReference type="PROSITE" id="PS50011"/>
    </source>
</evidence>
<dbReference type="EC" id="2.7.11.1" evidence="1"/>
<dbReference type="Pfam" id="PF00553">
    <property type="entry name" value="CBM_2"/>
    <property type="match status" value="1"/>
</dbReference>
<dbReference type="SMART" id="SM00220">
    <property type="entry name" value="S_TKc"/>
    <property type="match status" value="1"/>
</dbReference>
<dbReference type="Pfam" id="PF00069">
    <property type="entry name" value="Pkinase"/>
    <property type="match status" value="1"/>
</dbReference>
<feature type="domain" description="Protein kinase" evidence="8">
    <location>
        <begin position="1"/>
        <end position="123"/>
    </location>
</feature>
<evidence type="ECO:0000256" key="5">
    <source>
        <dbReference type="ARBA" id="ARBA00022840"/>
    </source>
</evidence>
<sequence length="358" mass="36226">MGAQVARALAAAHAAGVVHRDVKPANVVLTPAGAKVVDFGLAFGHRTAEGALLGTPAYVAPELLAGEDPTPAADVYALGVLLRETLPEPVPSGLAALVDRCLDADPARRPTAAETAGTLEPATPPQHGPAGPPPARPPAPDPEAGNPTRILDDPLPPAPEDASPRRTPLLVSGGASPRRSPSSASGGVSARRPLLIGGGVAAALLLVLLLVAALSDERRPAASPAPTGRPSSAAHAPTTSPSTPPSTPAEAACAVAYAVTGQWPGGFQAQVRITNLGASAVDGWRLRWRFARGERITQIWNGVREQSGADVTVTAADYNRRIAPHGTAEFGFLGTASGSAPEPRPDAFALGGTPCDQA</sequence>
<gene>
    <name evidence="10" type="ORF">DZF91_24915</name>
</gene>
<dbReference type="InterPro" id="IPR000719">
    <property type="entry name" value="Prot_kinase_dom"/>
</dbReference>
<dbReference type="AlphaFoldDB" id="A0A372JGG7"/>
<keyword evidence="4" id="KW-0418">Kinase</keyword>
<dbReference type="PROSITE" id="PS51173">
    <property type="entry name" value="CBM2"/>
    <property type="match status" value="1"/>
</dbReference>
<feature type="region of interest" description="Disordered" evidence="6">
    <location>
        <begin position="109"/>
        <end position="189"/>
    </location>
</feature>
<dbReference type="GO" id="GO:0004674">
    <property type="term" value="F:protein serine/threonine kinase activity"/>
    <property type="evidence" value="ECO:0007669"/>
    <property type="project" value="UniProtKB-EC"/>
</dbReference>
<dbReference type="SUPFAM" id="SSF56112">
    <property type="entry name" value="Protein kinase-like (PK-like)"/>
    <property type="match status" value="1"/>
</dbReference>
<evidence type="ECO:0000256" key="3">
    <source>
        <dbReference type="ARBA" id="ARBA00022741"/>
    </source>
</evidence>
<evidence type="ECO:0000259" key="9">
    <source>
        <dbReference type="PROSITE" id="PS51173"/>
    </source>
</evidence>
<accession>A0A372JGG7</accession>
<dbReference type="SMART" id="SM00637">
    <property type="entry name" value="CBD_II"/>
    <property type="match status" value="1"/>
</dbReference>
<dbReference type="InterPro" id="IPR012291">
    <property type="entry name" value="CBM2_carb-bd_dom_sf"/>
</dbReference>
<evidence type="ECO:0000313" key="11">
    <source>
        <dbReference type="Proteomes" id="UP000261811"/>
    </source>
</evidence>
<dbReference type="GO" id="GO:0030247">
    <property type="term" value="F:polysaccharide binding"/>
    <property type="evidence" value="ECO:0007669"/>
    <property type="project" value="UniProtKB-UniRule"/>
</dbReference>
<proteinExistence type="predicted"/>
<feature type="compositionally biased region" description="Low complexity" evidence="6">
    <location>
        <begin position="171"/>
        <end position="189"/>
    </location>
</feature>
<keyword evidence="3" id="KW-0547">Nucleotide-binding</keyword>
<keyword evidence="7" id="KW-0472">Membrane</keyword>
<evidence type="ECO:0000256" key="1">
    <source>
        <dbReference type="ARBA" id="ARBA00012513"/>
    </source>
</evidence>
<evidence type="ECO:0000256" key="4">
    <source>
        <dbReference type="ARBA" id="ARBA00022777"/>
    </source>
</evidence>
<comment type="caution">
    <text evidence="10">The sequence shown here is derived from an EMBL/GenBank/DDBJ whole genome shotgun (WGS) entry which is preliminary data.</text>
</comment>
<feature type="region of interest" description="Disordered" evidence="6">
    <location>
        <begin position="336"/>
        <end position="358"/>
    </location>
</feature>